<evidence type="ECO:0000313" key="2">
    <source>
        <dbReference type="EMBL" id="KRX87199.1"/>
    </source>
</evidence>
<name>A0A0V0XGS5_TRIPS</name>
<accession>A0A0V0XGS5</accession>
<sequence length="203" mass="22666">MDSKRNHQEMFYKSAPKKIKLDAYKKQVKPNEGLEQDMETNAKNNASDMIESDSGLSVTKSGECSMGDDQTEAGVCVININANVVNEGVFEVSPDGNGQSRSGDETQMMYDAANEASIQQTDENLHTAQIGELNDETECDCKICCLNFHVILLRLLLETHSFDKMFAQCLQISPDQSLISEECKKHFKNVHSIDVTHIELKIT</sequence>
<dbReference type="AlphaFoldDB" id="A0A0V0XGS5"/>
<reference evidence="2 3" key="1">
    <citation type="submission" date="2015-01" db="EMBL/GenBank/DDBJ databases">
        <title>Evolution of Trichinella species and genotypes.</title>
        <authorList>
            <person name="Korhonen P.K."/>
            <person name="Edoardo P."/>
            <person name="Giuseppe L.R."/>
            <person name="Gasser R.B."/>
        </authorList>
    </citation>
    <scope>NUCLEOTIDE SEQUENCE [LARGE SCALE GENOMIC DNA]</scope>
    <source>
        <strain evidence="2">ISS141</strain>
    </source>
</reference>
<proteinExistence type="predicted"/>
<comment type="caution">
    <text evidence="2">The sequence shown here is derived from an EMBL/GenBank/DDBJ whole genome shotgun (WGS) entry which is preliminary data.</text>
</comment>
<organism evidence="2 3">
    <name type="scientific">Trichinella pseudospiralis</name>
    <name type="common">Parasitic roundworm</name>
    <dbReference type="NCBI Taxonomy" id="6337"/>
    <lineage>
        <taxon>Eukaryota</taxon>
        <taxon>Metazoa</taxon>
        <taxon>Ecdysozoa</taxon>
        <taxon>Nematoda</taxon>
        <taxon>Enoplea</taxon>
        <taxon>Dorylaimia</taxon>
        <taxon>Trichinellida</taxon>
        <taxon>Trichinellidae</taxon>
        <taxon>Trichinella</taxon>
    </lineage>
</organism>
<dbReference type="Proteomes" id="UP000054815">
    <property type="component" value="Unassembled WGS sequence"/>
</dbReference>
<gene>
    <name evidence="1" type="ORF">T4E_10624</name>
    <name evidence="2" type="ORF">T4E_5090</name>
</gene>
<protein>
    <submittedName>
        <fullName evidence="2">Uncharacterized protein</fullName>
    </submittedName>
</protein>
<evidence type="ECO:0000313" key="1">
    <source>
        <dbReference type="EMBL" id="KRX87191.1"/>
    </source>
</evidence>
<evidence type="ECO:0000313" key="3">
    <source>
        <dbReference type="Proteomes" id="UP000054815"/>
    </source>
</evidence>
<dbReference type="EMBL" id="JYDU01000302">
    <property type="protein sequence ID" value="KRX87191.1"/>
    <property type="molecule type" value="Genomic_DNA"/>
</dbReference>
<dbReference type="EMBL" id="JYDU01000302">
    <property type="protein sequence ID" value="KRX87199.1"/>
    <property type="molecule type" value="Genomic_DNA"/>
</dbReference>